<comment type="catalytic activity">
    <reaction evidence="1 10 12">
        <text>(2R)-3-phosphoglycerate + ATP = (2R)-3-phospho-glyceroyl phosphate + ADP</text>
        <dbReference type="Rhea" id="RHEA:14801"/>
        <dbReference type="ChEBI" id="CHEBI:30616"/>
        <dbReference type="ChEBI" id="CHEBI:57604"/>
        <dbReference type="ChEBI" id="CHEBI:58272"/>
        <dbReference type="ChEBI" id="CHEBI:456216"/>
        <dbReference type="EC" id="2.7.2.3"/>
    </reaction>
</comment>
<evidence type="ECO:0000313" key="14">
    <source>
        <dbReference type="Proteomes" id="UP000178367"/>
    </source>
</evidence>
<evidence type="ECO:0000256" key="12">
    <source>
        <dbReference type="RuleBase" id="RU000532"/>
    </source>
</evidence>
<dbReference type="EC" id="2.7.2.3" evidence="4 10"/>
<comment type="caution">
    <text evidence="13">The sequence shown here is derived from an EMBL/GenBank/DDBJ whole genome shotgun (WGS) entry which is preliminary data.</text>
</comment>
<dbReference type="InterPro" id="IPR015824">
    <property type="entry name" value="Phosphoglycerate_kinase_N"/>
</dbReference>
<dbReference type="EMBL" id="MFGB01000017">
    <property type="protein sequence ID" value="OGF26147.1"/>
    <property type="molecule type" value="Genomic_DNA"/>
</dbReference>
<keyword evidence="10" id="KW-0324">Glycolysis</keyword>
<keyword evidence="6 10" id="KW-0808">Transferase</keyword>
<evidence type="ECO:0000256" key="9">
    <source>
        <dbReference type="ARBA" id="ARBA00022840"/>
    </source>
</evidence>
<feature type="binding site" evidence="10">
    <location>
        <begin position="22"/>
        <end position="24"/>
    </location>
    <ligand>
        <name>substrate</name>
    </ligand>
</feature>
<evidence type="ECO:0000256" key="3">
    <source>
        <dbReference type="ARBA" id="ARBA00008982"/>
    </source>
</evidence>
<reference evidence="13 14" key="1">
    <citation type="journal article" date="2016" name="Nat. Commun.">
        <title>Thousands of microbial genomes shed light on interconnected biogeochemical processes in an aquifer system.</title>
        <authorList>
            <person name="Anantharaman K."/>
            <person name="Brown C.T."/>
            <person name="Hug L.A."/>
            <person name="Sharon I."/>
            <person name="Castelle C.J."/>
            <person name="Probst A.J."/>
            <person name="Thomas B.C."/>
            <person name="Singh A."/>
            <person name="Wilkins M.J."/>
            <person name="Karaoz U."/>
            <person name="Brodie E.L."/>
            <person name="Williams K.H."/>
            <person name="Hubbard S.S."/>
            <person name="Banfield J.F."/>
        </authorList>
    </citation>
    <scope>NUCLEOTIDE SEQUENCE [LARGE SCALE GENOMIC DNA]</scope>
</reference>
<dbReference type="GO" id="GO:0005829">
    <property type="term" value="C:cytosol"/>
    <property type="evidence" value="ECO:0007669"/>
    <property type="project" value="TreeGrafter"/>
</dbReference>
<dbReference type="HAMAP" id="MF_00145">
    <property type="entry name" value="Phosphoglyc_kinase"/>
    <property type="match status" value="1"/>
</dbReference>
<gene>
    <name evidence="10" type="primary">pgk</name>
    <name evidence="13" type="ORF">A2227_02930</name>
</gene>
<comment type="subunit">
    <text evidence="10">Monomer.</text>
</comment>
<dbReference type="GO" id="GO:0006096">
    <property type="term" value="P:glycolytic process"/>
    <property type="evidence" value="ECO:0007669"/>
    <property type="project" value="UniProtKB-UniRule"/>
</dbReference>
<feature type="binding site" evidence="10 11">
    <location>
        <position position="314"/>
    </location>
    <ligand>
        <name>ATP</name>
        <dbReference type="ChEBI" id="CHEBI:30616"/>
    </ligand>
</feature>
<evidence type="ECO:0000256" key="7">
    <source>
        <dbReference type="ARBA" id="ARBA00022741"/>
    </source>
</evidence>
<comment type="pathway">
    <text evidence="2 10">Carbohydrate degradation; glycolysis; pyruvate from D-glyceraldehyde 3-phosphate: step 2/5.</text>
</comment>
<accession>A0A1F5SHE9</accession>
<evidence type="ECO:0000256" key="5">
    <source>
        <dbReference type="ARBA" id="ARBA00016471"/>
    </source>
</evidence>
<keyword evidence="9 10" id="KW-0067">ATP-binding</keyword>
<dbReference type="GO" id="GO:0004618">
    <property type="term" value="F:phosphoglycerate kinase activity"/>
    <property type="evidence" value="ECO:0007669"/>
    <property type="project" value="UniProtKB-UniRule"/>
</dbReference>
<comment type="caution">
    <text evidence="10">Lacks conserved residue(s) required for the propagation of feature annotation.</text>
</comment>
<evidence type="ECO:0000313" key="13">
    <source>
        <dbReference type="EMBL" id="OGF26147.1"/>
    </source>
</evidence>
<dbReference type="STRING" id="1797994.A2227_02930"/>
<dbReference type="PIRSF" id="PIRSF000724">
    <property type="entry name" value="Pgk"/>
    <property type="match status" value="1"/>
</dbReference>
<evidence type="ECO:0000256" key="4">
    <source>
        <dbReference type="ARBA" id="ARBA00013061"/>
    </source>
</evidence>
<organism evidence="13 14">
    <name type="scientific">Candidatus Falkowbacteria bacterium RIFOXYA2_FULL_47_19</name>
    <dbReference type="NCBI Taxonomy" id="1797994"/>
    <lineage>
        <taxon>Bacteria</taxon>
        <taxon>Candidatus Falkowiibacteriota</taxon>
    </lineage>
</organism>
<dbReference type="GO" id="GO:0005524">
    <property type="term" value="F:ATP binding"/>
    <property type="evidence" value="ECO:0007669"/>
    <property type="project" value="UniProtKB-KW"/>
</dbReference>
<evidence type="ECO:0000256" key="6">
    <source>
        <dbReference type="ARBA" id="ARBA00022679"/>
    </source>
</evidence>
<protein>
    <recommendedName>
        <fullName evidence="5 10">Phosphoglycerate kinase</fullName>
        <ecNumber evidence="4 10">2.7.2.3</ecNumber>
    </recommendedName>
</protein>
<comment type="subcellular location">
    <subcellularLocation>
        <location evidence="10">Cytoplasm</location>
    </subcellularLocation>
</comment>
<feature type="binding site" evidence="10">
    <location>
        <begin position="343"/>
        <end position="346"/>
    </location>
    <ligand>
        <name>ATP</name>
        <dbReference type="ChEBI" id="CHEBI:30616"/>
    </ligand>
</feature>
<dbReference type="FunFam" id="3.40.50.1260:FF:000006">
    <property type="entry name" value="Phosphoglycerate kinase"/>
    <property type="match status" value="1"/>
</dbReference>
<comment type="similarity">
    <text evidence="3 10 12">Belongs to the phosphoglycerate kinase family.</text>
</comment>
<evidence type="ECO:0000256" key="10">
    <source>
        <dbReference type="HAMAP-Rule" id="MF_00145"/>
    </source>
</evidence>
<dbReference type="GO" id="GO:0006094">
    <property type="term" value="P:gluconeogenesis"/>
    <property type="evidence" value="ECO:0007669"/>
    <property type="project" value="TreeGrafter"/>
</dbReference>
<dbReference type="PRINTS" id="PR00477">
    <property type="entry name" value="PHGLYCKINASE"/>
</dbReference>
<feature type="binding site" evidence="10">
    <location>
        <position position="119"/>
    </location>
    <ligand>
        <name>substrate</name>
    </ligand>
</feature>
<dbReference type="Proteomes" id="UP000178367">
    <property type="component" value="Unassembled WGS sequence"/>
</dbReference>
<dbReference type="InterPro" id="IPR001576">
    <property type="entry name" value="Phosphoglycerate_kinase"/>
</dbReference>
<dbReference type="GO" id="GO:0043531">
    <property type="term" value="F:ADP binding"/>
    <property type="evidence" value="ECO:0007669"/>
    <property type="project" value="TreeGrafter"/>
</dbReference>
<dbReference type="InterPro" id="IPR015911">
    <property type="entry name" value="Phosphoglycerate_kinase_CS"/>
</dbReference>
<keyword evidence="7 10" id="KW-0547">Nucleotide-binding</keyword>
<evidence type="ECO:0000256" key="11">
    <source>
        <dbReference type="PIRSR" id="PIRSR000724-2"/>
    </source>
</evidence>
<proteinExistence type="inferred from homology"/>
<dbReference type="AlphaFoldDB" id="A0A1F5SHE9"/>
<evidence type="ECO:0000256" key="8">
    <source>
        <dbReference type="ARBA" id="ARBA00022777"/>
    </source>
</evidence>
<evidence type="ECO:0000256" key="2">
    <source>
        <dbReference type="ARBA" id="ARBA00004838"/>
    </source>
</evidence>
<keyword evidence="8 10" id="KW-0418">Kinase</keyword>
<dbReference type="Gene3D" id="3.40.50.1260">
    <property type="entry name" value="Phosphoglycerate kinase, N-terminal domain"/>
    <property type="match status" value="2"/>
</dbReference>
<dbReference type="UniPathway" id="UPA00109">
    <property type="reaction ID" value="UER00185"/>
</dbReference>
<sequence>MKINSIRKVKRLTGKKVLLRVDFNVPIENGKIKDEYKIVQTLPTIRLLLRHRCKIIIITHLGQPGGQKNDKLTVKPIARRLGVILNMKIEFIDGCIGLSAGTAIGKMKKGEIIILENLRFEPGEEKNTGKFAKELAKYADIYVNDAFGVSHRAQASLSAIKNYLPAYAGLLLEKEVTHLEKAKRSADPLILIVGGAKIKTKIKLIEKFKNKAHRILLGGALANNFFKAHGLETGRSLVDEESIAYASKRGCENLVLPIDVITENGRAETRVKSVNKIEKDEAIFDIGPETVRLYAGFIKKAATIIWNGPMGRFEDSRYKHGTLAIARLVAARSTGRAFGLVGGGETVEALKMTKMIDYVDWVSTGGGATLTYLEGGKMPGLEKILY</sequence>
<name>A0A1F5SHE9_9BACT</name>
<dbReference type="PROSITE" id="PS00111">
    <property type="entry name" value="PGLYCERATE_KINASE"/>
    <property type="match status" value="1"/>
</dbReference>
<feature type="binding site" evidence="10 11">
    <location>
        <position position="201"/>
    </location>
    <ligand>
        <name>ATP</name>
        <dbReference type="ChEBI" id="CHEBI:30616"/>
    </ligand>
</feature>
<keyword evidence="10" id="KW-0963">Cytoplasm</keyword>
<dbReference type="PANTHER" id="PTHR11406">
    <property type="entry name" value="PHOSPHOGLYCERATE KINASE"/>
    <property type="match status" value="1"/>
</dbReference>
<dbReference type="Pfam" id="PF00162">
    <property type="entry name" value="PGK"/>
    <property type="match status" value="1"/>
</dbReference>
<dbReference type="InterPro" id="IPR036043">
    <property type="entry name" value="Phosphoglycerate_kinase_sf"/>
</dbReference>
<dbReference type="PANTHER" id="PTHR11406:SF23">
    <property type="entry name" value="PHOSPHOGLYCERATE KINASE 1, CHLOROPLASTIC-RELATED"/>
    <property type="match status" value="1"/>
</dbReference>
<dbReference type="SUPFAM" id="SSF53748">
    <property type="entry name" value="Phosphoglycerate kinase"/>
    <property type="match status" value="1"/>
</dbReference>
<evidence type="ECO:0000256" key="1">
    <source>
        <dbReference type="ARBA" id="ARBA00000642"/>
    </source>
</evidence>
<feature type="binding site" evidence="10">
    <location>
        <position position="152"/>
    </location>
    <ligand>
        <name>substrate</name>
    </ligand>
</feature>